<dbReference type="RefSeq" id="WP_179268091.1">
    <property type="nucleotide sequence ID" value="NZ_CP058579.1"/>
</dbReference>
<dbReference type="GO" id="GO:0045436">
    <property type="term" value="F:lycopene beta cyclase activity"/>
    <property type="evidence" value="ECO:0007669"/>
    <property type="project" value="UniProtKB-ARBA"/>
</dbReference>
<dbReference type="KEGG" id="halu:HUG12_07105"/>
<evidence type="ECO:0000256" key="5">
    <source>
        <dbReference type="ARBA" id="ARBA00022989"/>
    </source>
</evidence>
<keyword evidence="3 8" id="KW-0812">Transmembrane</keyword>
<dbReference type="GO" id="GO:0016765">
    <property type="term" value="F:transferase activity, transferring alkyl or aryl (other than methyl) groups"/>
    <property type="evidence" value="ECO:0007669"/>
    <property type="project" value="InterPro"/>
</dbReference>
<comment type="subcellular location">
    <subcellularLocation>
        <location evidence="1">Cell membrane</location>
        <topology evidence="1">Multi-pass membrane protein</topology>
    </subcellularLocation>
</comment>
<feature type="transmembrane region" description="Helical" evidence="8">
    <location>
        <begin position="235"/>
        <end position="253"/>
    </location>
</feature>
<feature type="transmembrane region" description="Helical" evidence="8">
    <location>
        <begin position="296"/>
        <end position="314"/>
    </location>
</feature>
<protein>
    <submittedName>
        <fullName evidence="9">Lycopene cyclase domain-containing protein</fullName>
    </submittedName>
</protein>
<evidence type="ECO:0000256" key="2">
    <source>
        <dbReference type="ARBA" id="ARBA00004829"/>
    </source>
</evidence>
<accession>A0A7D5L9I8</accession>
<reference evidence="9 10" key="1">
    <citation type="submission" date="2020-06" db="EMBL/GenBank/DDBJ databases">
        <title>NJ-3-1, isolated from saline soil.</title>
        <authorList>
            <person name="Cui H.L."/>
            <person name="Shi X."/>
        </authorList>
    </citation>
    <scope>NUCLEOTIDE SEQUENCE [LARGE SCALE GENOMIC DNA]</scope>
    <source>
        <strain evidence="9 10">NJ-3-1</strain>
    </source>
</reference>
<evidence type="ECO:0000313" key="9">
    <source>
        <dbReference type="EMBL" id="QLG61506.1"/>
    </source>
</evidence>
<dbReference type="EMBL" id="CP058579">
    <property type="protein sequence ID" value="QLG61506.1"/>
    <property type="molecule type" value="Genomic_DNA"/>
</dbReference>
<comment type="pathway">
    <text evidence="2">Carotenoid biosynthesis.</text>
</comment>
<feature type="transmembrane region" description="Helical" evidence="8">
    <location>
        <begin position="89"/>
        <end position="106"/>
    </location>
</feature>
<dbReference type="OrthoDB" id="199516at2157"/>
<evidence type="ECO:0000313" key="10">
    <source>
        <dbReference type="Proteomes" id="UP000509626"/>
    </source>
</evidence>
<sequence>MAVARHGSGPAATVRAFASQVHPVFMLPPLASSLFGAALAGAFDPRVALVHAGAMFFAVYTAHVKDGYVDFYGRGEDDDHPMTERGCRLGLVGAGVGFLACLAWLFAVAGPLAALVTLPTWFVGFLHAPQLDTNPVTTTLGYPTGISLCVLGGYVAQTGAVALRPLALAAVFLVVLAGVKVVDDSQDYDYDASIDKRTVAVSLGRRRARTLAYALLGAGLFAVVPLAVAGVVPPSAPAASLVYAVVVALAYPADAETATMLLIRGAYLFLAGLLVATFFTPLAGYGLPDVTVLGPYTYLATEVVFGAVALALLARQGRGALWRAGRTVAVLYPVAYVWDWYTLEVGVFSIPMRTGVELVGIPLEEHVFMVVVPALVLGIHETVNGGAGGESPSGAD</sequence>
<keyword evidence="5 8" id="KW-1133">Transmembrane helix</keyword>
<dbReference type="CDD" id="cd13956">
    <property type="entry name" value="PT_UbiA"/>
    <property type="match status" value="1"/>
</dbReference>
<keyword evidence="6 8" id="KW-0472">Membrane</keyword>
<keyword evidence="7" id="KW-0413">Isomerase</keyword>
<evidence type="ECO:0000256" key="3">
    <source>
        <dbReference type="ARBA" id="ARBA00022692"/>
    </source>
</evidence>
<dbReference type="GO" id="GO:0016872">
    <property type="term" value="F:intramolecular lyase activity"/>
    <property type="evidence" value="ECO:0007669"/>
    <property type="project" value="InterPro"/>
</dbReference>
<name>A0A7D5L9I8_9EURY</name>
<evidence type="ECO:0000256" key="4">
    <source>
        <dbReference type="ARBA" id="ARBA00022746"/>
    </source>
</evidence>
<dbReference type="GO" id="GO:0016117">
    <property type="term" value="P:carotenoid biosynthetic process"/>
    <property type="evidence" value="ECO:0007669"/>
    <property type="project" value="UniProtKB-KW"/>
</dbReference>
<evidence type="ECO:0000256" key="8">
    <source>
        <dbReference type="SAM" id="Phobius"/>
    </source>
</evidence>
<organism evidence="9 10">
    <name type="scientific">Halorarum salinum</name>
    <dbReference type="NCBI Taxonomy" id="2743089"/>
    <lineage>
        <taxon>Archaea</taxon>
        <taxon>Methanobacteriati</taxon>
        <taxon>Methanobacteriota</taxon>
        <taxon>Stenosarchaea group</taxon>
        <taxon>Halobacteria</taxon>
        <taxon>Halobacteriales</taxon>
        <taxon>Haloferacaceae</taxon>
        <taxon>Halorarum</taxon>
    </lineage>
</organism>
<dbReference type="GeneID" id="56037214"/>
<keyword evidence="10" id="KW-1185">Reference proteome</keyword>
<evidence type="ECO:0000256" key="7">
    <source>
        <dbReference type="ARBA" id="ARBA00023235"/>
    </source>
</evidence>
<feature type="transmembrane region" description="Helical" evidence="8">
    <location>
        <begin position="265"/>
        <end position="284"/>
    </location>
</feature>
<dbReference type="Proteomes" id="UP000509626">
    <property type="component" value="Chromosome"/>
</dbReference>
<proteinExistence type="predicted"/>
<dbReference type="AlphaFoldDB" id="A0A7D5L9I8"/>
<evidence type="ECO:0000256" key="6">
    <source>
        <dbReference type="ARBA" id="ARBA00023136"/>
    </source>
</evidence>
<evidence type="ECO:0000256" key="1">
    <source>
        <dbReference type="ARBA" id="ARBA00004651"/>
    </source>
</evidence>
<feature type="transmembrane region" description="Helical" evidence="8">
    <location>
        <begin position="211"/>
        <end position="229"/>
    </location>
</feature>
<feature type="transmembrane region" description="Helical" evidence="8">
    <location>
        <begin position="162"/>
        <end position="182"/>
    </location>
</feature>
<keyword evidence="4" id="KW-0125">Carotenoid biosynthesis</keyword>
<gene>
    <name evidence="9" type="ORF">HUG12_07105</name>
</gene>
<dbReference type="InterPro" id="IPR017825">
    <property type="entry name" value="Lycopene_cyclase_dom"/>
</dbReference>
<dbReference type="GO" id="GO:0005886">
    <property type="term" value="C:plasma membrane"/>
    <property type="evidence" value="ECO:0007669"/>
    <property type="project" value="UniProtKB-SubCell"/>
</dbReference>
<dbReference type="InterPro" id="IPR000537">
    <property type="entry name" value="UbiA_prenyltransferase"/>
</dbReference>
<dbReference type="Pfam" id="PF01040">
    <property type="entry name" value="UbiA"/>
    <property type="match status" value="1"/>
</dbReference>
<dbReference type="NCBIfam" id="TIGR03462">
    <property type="entry name" value="CarR_dom_SF"/>
    <property type="match status" value="1"/>
</dbReference>